<dbReference type="PANTHER" id="PTHR31626">
    <property type="entry name" value="SUSHI DOMAIN-CONTAINING PROTEIN"/>
    <property type="match status" value="1"/>
</dbReference>
<feature type="transmembrane region" description="Helical" evidence="1">
    <location>
        <begin position="172"/>
        <end position="191"/>
    </location>
</feature>
<comment type="caution">
    <text evidence="4">The sequence shown here is derived from an EMBL/GenBank/DDBJ whole genome shotgun (WGS) entry which is preliminary data.</text>
</comment>
<reference evidence="4 5" key="1">
    <citation type="submission" date="2015-08" db="EMBL/GenBank/DDBJ databases">
        <title>The genome of the Asian arowana (Scleropages formosus).</title>
        <authorList>
            <person name="Tan M.H."/>
            <person name="Gan H.M."/>
            <person name="Croft L.J."/>
            <person name="Austin C.M."/>
        </authorList>
    </citation>
    <scope>NUCLEOTIDE SEQUENCE [LARGE SCALE GENOMIC DNA]</scope>
    <source>
        <strain evidence="4">Aro1</strain>
    </source>
</reference>
<dbReference type="EMBL" id="JARO02006429">
    <property type="protein sequence ID" value="KPP65274.1"/>
    <property type="molecule type" value="Genomic_DNA"/>
</dbReference>
<gene>
    <name evidence="4" type="ORF">Z043_116322</name>
</gene>
<evidence type="ECO:0000256" key="2">
    <source>
        <dbReference type="SAM" id="SignalP"/>
    </source>
</evidence>
<keyword evidence="1" id="KW-0472">Membrane</keyword>
<evidence type="ECO:0000313" key="4">
    <source>
        <dbReference type="EMBL" id="KPP65274.1"/>
    </source>
</evidence>
<evidence type="ECO:0000256" key="1">
    <source>
        <dbReference type="SAM" id="Phobius"/>
    </source>
</evidence>
<dbReference type="AlphaFoldDB" id="A0A0P7YFD9"/>
<name>A0A0P7YFD9_SCLFO</name>
<keyword evidence="1" id="KW-1133">Transmembrane helix</keyword>
<feature type="domain" description="FAM171 N-terminal" evidence="3">
    <location>
        <begin position="40"/>
        <end position="190"/>
    </location>
</feature>
<feature type="chain" id="PRO_5006146268" description="FAM171 N-terminal domain-containing protein" evidence="2">
    <location>
        <begin position="28"/>
        <end position="236"/>
    </location>
</feature>
<feature type="transmembrane region" description="Helical" evidence="1">
    <location>
        <begin position="211"/>
        <end position="234"/>
    </location>
</feature>
<keyword evidence="2" id="KW-0732">Signal</keyword>
<accession>A0A0P7YFD9</accession>
<sequence>MGVGTLVRTRYLLLAAAPCWFSSPVQVRDGFAHSEHPLPITGARTQPWVQFQRKAIRLPLNSSYPDLAASLTAAKSQYEIGGFPYPLGQEGNGTGGDGSWVELTAVAAVSAQLSTRNGSALQVSESVHISIPLPADTPIKGATSVPVWRFEAKSGLWLRNGTGYIKKEGTQLIWSFVAPQLGYWLAAFPSASGVVALNPSGLRDITTYHTIFLLTILGSLALLVLILLCLLLYYCR</sequence>
<feature type="signal peptide" evidence="2">
    <location>
        <begin position="1"/>
        <end position="27"/>
    </location>
</feature>
<dbReference type="PANTHER" id="PTHR31626:SF3">
    <property type="entry name" value="PROTEIN FAM171A2"/>
    <property type="match status" value="1"/>
</dbReference>
<keyword evidence="1" id="KW-0812">Transmembrane</keyword>
<dbReference type="InterPro" id="IPR048530">
    <property type="entry name" value="FAM171_N"/>
</dbReference>
<dbReference type="InterPro" id="IPR018890">
    <property type="entry name" value="FAM171"/>
</dbReference>
<protein>
    <recommendedName>
        <fullName evidence="3">FAM171 N-terminal domain-containing protein</fullName>
    </recommendedName>
</protein>
<evidence type="ECO:0000259" key="3">
    <source>
        <dbReference type="Pfam" id="PF10577"/>
    </source>
</evidence>
<organism evidence="4 5">
    <name type="scientific">Scleropages formosus</name>
    <name type="common">Asian bonytongue</name>
    <name type="synonym">Osteoglossum formosum</name>
    <dbReference type="NCBI Taxonomy" id="113540"/>
    <lineage>
        <taxon>Eukaryota</taxon>
        <taxon>Metazoa</taxon>
        <taxon>Chordata</taxon>
        <taxon>Craniata</taxon>
        <taxon>Vertebrata</taxon>
        <taxon>Euteleostomi</taxon>
        <taxon>Actinopterygii</taxon>
        <taxon>Neopterygii</taxon>
        <taxon>Teleostei</taxon>
        <taxon>Osteoglossocephala</taxon>
        <taxon>Osteoglossomorpha</taxon>
        <taxon>Osteoglossiformes</taxon>
        <taxon>Osteoglossidae</taxon>
        <taxon>Scleropages</taxon>
    </lineage>
</organism>
<dbReference type="Proteomes" id="UP000034805">
    <property type="component" value="Unassembled WGS sequence"/>
</dbReference>
<proteinExistence type="predicted"/>
<dbReference type="Pfam" id="PF10577">
    <property type="entry name" value="FAM171A1-2-B_N"/>
    <property type="match status" value="1"/>
</dbReference>
<evidence type="ECO:0000313" key="5">
    <source>
        <dbReference type="Proteomes" id="UP000034805"/>
    </source>
</evidence>